<feature type="domain" description="Peptidase M20 dimerisation" evidence="4">
    <location>
        <begin position="265"/>
        <end position="357"/>
    </location>
</feature>
<protein>
    <recommendedName>
        <fullName evidence="3">Succinyl-diaminopimelate desuccinylase</fullName>
        <ecNumber evidence="3">3.5.1.18</ecNumber>
    </recommendedName>
</protein>
<keyword evidence="2" id="KW-0378">Hydrolase</keyword>
<dbReference type="SUPFAM" id="SSF53187">
    <property type="entry name" value="Zn-dependent exopeptidases"/>
    <property type="match status" value="1"/>
</dbReference>
<dbReference type="InterPro" id="IPR002933">
    <property type="entry name" value="Peptidase_M20"/>
</dbReference>
<dbReference type="InterPro" id="IPR036264">
    <property type="entry name" value="Bact_exopeptidase_dim_dom"/>
</dbReference>
<dbReference type="Pfam" id="PF01546">
    <property type="entry name" value="Peptidase_M20"/>
    <property type="match status" value="1"/>
</dbReference>
<sequence>MCFARFCLITQAKPVSRATVARHAARRALVLAADGEFDRLIPARQRAPTGRAAVRMVSMTTTTTMAAAGADPRSAIAPITCDTTGTREKALASLLEQIMDSYSVSDDEKPLADAVEAFLRSKPHLTVHRHGDTVVASTSLGRPRRVVLAGHLDTVPVIDNFPPRWLVPGDPLIREDVAAAHPGERVMWGRGATDMKASDAVFLYLAATLVDPQYDLTYVFYDHEEVAAEKNGLRKVAEAHPDWLAGDFAIIGEPTDCGIEGGCNGTMRFDVVTHGVAAHSARAWMGENAIHKAADVLNRLNSYEPRTITVDGLDYREGLNATLISGGKGTNVIPDECRVHVNYRFAPDKTLPQAKTLMMGADAGAELGNGEHVATGGVFEGFGIEMKDESPSARPGMDAPMVVSLAKLVRERTGREPLAKLGWTDVARFSLLGVPAVNLGAGSPLLAHKHDEQIAESELATMAGILEDWLTGRA</sequence>
<dbReference type="GO" id="GO:0008777">
    <property type="term" value="F:acetylornithine deacetylase activity"/>
    <property type="evidence" value="ECO:0007669"/>
    <property type="project" value="TreeGrafter"/>
</dbReference>
<dbReference type="InterPro" id="IPR050072">
    <property type="entry name" value="Peptidase_M20A"/>
</dbReference>
<keyword evidence="1" id="KW-0479">Metal-binding</keyword>
<evidence type="ECO:0000256" key="2">
    <source>
        <dbReference type="ARBA" id="ARBA00022801"/>
    </source>
</evidence>
<evidence type="ECO:0000259" key="4">
    <source>
        <dbReference type="Pfam" id="PF07687"/>
    </source>
</evidence>
<dbReference type="NCBIfam" id="TIGR01900">
    <property type="entry name" value="dapE-gram_pos"/>
    <property type="match status" value="1"/>
</dbReference>
<dbReference type="InterPro" id="IPR011650">
    <property type="entry name" value="Peptidase_M20_dimer"/>
</dbReference>
<dbReference type="GO" id="GO:0009014">
    <property type="term" value="F:succinyl-diaminopimelate desuccinylase activity"/>
    <property type="evidence" value="ECO:0007669"/>
    <property type="project" value="UniProtKB-UniRule"/>
</dbReference>
<dbReference type="EMBL" id="LRPO01000047">
    <property type="protein sequence ID" value="KWZ80317.1"/>
    <property type="molecule type" value="Genomic_DNA"/>
</dbReference>
<name>A0A133KLH3_BIFBI</name>
<dbReference type="PANTHER" id="PTHR43808">
    <property type="entry name" value="ACETYLORNITHINE DEACETYLASE"/>
    <property type="match status" value="1"/>
</dbReference>
<evidence type="ECO:0000313" key="6">
    <source>
        <dbReference type="Proteomes" id="UP000070092"/>
    </source>
</evidence>
<evidence type="ECO:0000313" key="5">
    <source>
        <dbReference type="EMBL" id="KWZ80317.1"/>
    </source>
</evidence>
<dbReference type="PATRIC" id="fig|1681.53.peg.1779"/>
<proteinExistence type="predicted"/>
<gene>
    <name evidence="5" type="ORF">HMPREF3196_01819</name>
</gene>
<evidence type="ECO:0000256" key="1">
    <source>
        <dbReference type="ARBA" id="ARBA00022723"/>
    </source>
</evidence>
<dbReference type="GO" id="GO:0006526">
    <property type="term" value="P:L-arginine biosynthetic process"/>
    <property type="evidence" value="ECO:0007669"/>
    <property type="project" value="TreeGrafter"/>
</dbReference>
<dbReference type="Proteomes" id="UP000070092">
    <property type="component" value="Unassembled WGS sequence"/>
</dbReference>
<evidence type="ECO:0000256" key="3">
    <source>
        <dbReference type="NCBIfam" id="TIGR01900"/>
    </source>
</evidence>
<dbReference type="SUPFAM" id="SSF55031">
    <property type="entry name" value="Bacterial exopeptidase dimerisation domain"/>
    <property type="match status" value="1"/>
</dbReference>
<dbReference type="GO" id="GO:0009089">
    <property type="term" value="P:lysine biosynthetic process via diaminopimelate"/>
    <property type="evidence" value="ECO:0007669"/>
    <property type="project" value="UniProtKB-UniRule"/>
</dbReference>
<reference evidence="5 6" key="1">
    <citation type="submission" date="2016-01" db="EMBL/GenBank/DDBJ databases">
        <authorList>
            <person name="Oliw E.H."/>
        </authorList>
    </citation>
    <scope>NUCLEOTIDE SEQUENCE [LARGE SCALE GENOMIC DNA]</scope>
    <source>
        <strain evidence="5 6">MJR8628B</strain>
    </source>
</reference>
<dbReference type="EC" id="3.5.1.18" evidence="3"/>
<dbReference type="PANTHER" id="PTHR43808:SF31">
    <property type="entry name" value="N-ACETYL-L-CITRULLINE DEACETYLASE"/>
    <property type="match status" value="1"/>
</dbReference>
<dbReference type="InterPro" id="IPR010174">
    <property type="entry name" value="Succinyl-DAP_deSuclase_DapE"/>
</dbReference>
<dbReference type="GO" id="GO:0046872">
    <property type="term" value="F:metal ion binding"/>
    <property type="evidence" value="ECO:0007669"/>
    <property type="project" value="UniProtKB-KW"/>
</dbReference>
<dbReference type="AlphaFoldDB" id="A0A133KLH3"/>
<dbReference type="Gene3D" id="3.30.70.360">
    <property type="match status" value="1"/>
</dbReference>
<dbReference type="Pfam" id="PF07687">
    <property type="entry name" value="M20_dimer"/>
    <property type="match status" value="1"/>
</dbReference>
<dbReference type="Gene3D" id="3.40.630.10">
    <property type="entry name" value="Zn peptidases"/>
    <property type="match status" value="1"/>
</dbReference>
<organism evidence="5 6">
    <name type="scientific">Bifidobacterium bifidum</name>
    <dbReference type="NCBI Taxonomy" id="1681"/>
    <lineage>
        <taxon>Bacteria</taxon>
        <taxon>Bacillati</taxon>
        <taxon>Actinomycetota</taxon>
        <taxon>Actinomycetes</taxon>
        <taxon>Bifidobacteriales</taxon>
        <taxon>Bifidobacteriaceae</taxon>
        <taxon>Bifidobacterium</taxon>
    </lineage>
</organism>
<comment type="caution">
    <text evidence="5">The sequence shown here is derived from an EMBL/GenBank/DDBJ whole genome shotgun (WGS) entry which is preliminary data.</text>
</comment>
<accession>A0A133KLH3</accession>